<dbReference type="PANTHER" id="PTHR28047:SF5">
    <property type="entry name" value="PROTEIN DCG1"/>
    <property type="match status" value="1"/>
</dbReference>
<dbReference type="InterPro" id="IPR053714">
    <property type="entry name" value="Iso_Racemase_Enz_sf"/>
</dbReference>
<comment type="similarity">
    <text evidence="1">Belongs to the HyuE racemase family.</text>
</comment>
<accession>A0A212LFH9</accession>
<dbReference type="AlphaFoldDB" id="A0A212LFH9"/>
<dbReference type="Gene3D" id="3.40.50.12500">
    <property type="match status" value="1"/>
</dbReference>
<proteinExistence type="inferred from homology"/>
<evidence type="ECO:0000313" key="2">
    <source>
        <dbReference type="EMBL" id="SCM76322.1"/>
    </source>
</evidence>
<dbReference type="PANTHER" id="PTHR28047">
    <property type="entry name" value="PROTEIN DCG1"/>
    <property type="match status" value="1"/>
</dbReference>
<sequence length="267" mass="29102">MPPVKIMYLNPVADNPEVDRLFADMARAYKLPGTEVHVTALPRADYPFSHIEYRTYEALVTGGIVRAARAAAREGFDAFTIGCFYDTALHDAREISAAMAVTAPCIASCEIAASLANRFAVVVVRSKCNVQMGANIREYGYGDRFSGFYEIGLGVDDLQRDHAETERRLKAAGRRAVDDGAEMIVLGCTMEIGFYKEMEAELGVPVIDSAIASLKRAEYAALLRHQCGWVPSRTGSCEAPTEVEIARFDAFGGSRPVFGSRIVVEAS</sequence>
<gene>
    <name evidence="2" type="ORF">KL86PLE_40127</name>
</gene>
<organism evidence="2">
    <name type="scientific">uncultured Pleomorphomonas sp</name>
    <dbReference type="NCBI Taxonomy" id="442121"/>
    <lineage>
        <taxon>Bacteria</taxon>
        <taxon>Pseudomonadati</taxon>
        <taxon>Pseudomonadota</taxon>
        <taxon>Alphaproteobacteria</taxon>
        <taxon>Hyphomicrobiales</taxon>
        <taxon>Pleomorphomonadaceae</taxon>
        <taxon>Pleomorphomonas</taxon>
        <taxon>environmental samples</taxon>
    </lineage>
</organism>
<dbReference type="RefSeq" id="WP_288196531.1">
    <property type="nucleotide sequence ID" value="NZ_LT608334.1"/>
</dbReference>
<evidence type="ECO:0000256" key="1">
    <source>
        <dbReference type="ARBA" id="ARBA00038414"/>
    </source>
</evidence>
<dbReference type="GO" id="GO:0047661">
    <property type="term" value="F:amino-acid racemase activity"/>
    <property type="evidence" value="ECO:0007669"/>
    <property type="project" value="InterPro"/>
</dbReference>
<dbReference type="EMBL" id="FMJD01000008">
    <property type="protein sequence ID" value="SCM76322.1"/>
    <property type="molecule type" value="Genomic_DNA"/>
</dbReference>
<name>A0A212LFH9_9HYPH</name>
<reference evidence="2" key="1">
    <citation type="submission" date="2016-08" db="EMBL/GenBank/DDBJ databases">
        <authorList>
            <person name="Seilhamer J.J."/>
        </authorList>
    </citation>
    <scope>NUCLEOTIDE SEQUENCE</scope>
    <source>
        <strain evidence="2">86</strain>
    </source>
</reference>
<dbReference type="Pfam" id="PF01177">
    <property type="entry name" value="Asp_Glu_race"/>
    <property type="match status" value="1"/>
</dbReference>
<dbReference type="InterPro" id="IPR015942">
    <property type="entry name" value="Asp/Glu/hydantoin_racemase"/>
</dbReference>
<protein>
    <submittedName>
        <fullName evidence="2">Hydantoin racemase</fullName>
    </submittedName>
</protein>
<dbReference type="InterPro" id="IPR052186">
    <property type="entry name" value="Hydantoin_racemase-like"/>
</dbReference>